<accession>A0A067Q2A7</accession>
<dbReference type="InterPro" id="IPR056125">
    <property type="entry name" value="DUF7708"/>
</dbReference>
<name>A0A067Q2A7_9AGAM</name>
<protein>
    <recommendedName>
        <fullName evidence="1">DUF7708 domain-containing protein</fullName>
    </recommendedName>
</protein>
<dbReference type="Proteomes" id="UP000027265">
    <property type="component" value="Unassembled WGS sequence"/>
</dbReference>
<dbReference type="EMBL" id="KL197713">
    <property type="protein sequence ID" value="KDQ61099.1"/>
    <property type="molecule type" value="Genomic_DNA"/>
</dbReference>
<dbReference type="InParanoid" id="A0A067Q2A7"/>
<dbReference type="HOGENOM" id="CLU_1518081_0_0_1"/>
<reference evidence="3" key="1">
    <citation type="journal article" date="2014" name="Proc. Natl. Acad. Sci. U.S.A.">
        <title>Extensive sampling of basidiomycete genomes demonstrates inadequacy of the white-rot/brown-rot paradigm for wood decay fungi.</title>
        <authorList>
            <person name="Riley R."/>
            <person name="Salamov A.A."/>
            <person name="Brown D.W."/>
            <person name="Nagy L.G."/>
            <person name="Floudas D."/>
            <person name="Held B.W."/>
            <person name="Levasseur A."/>
            <person name="Lombard V."/>
            <person name="Morin E."/>
            <person name="Otillar R."/>
            <person name="Lindquist E.A."/>
            <person name="Sun H."/>
            <person name="LaButti K.M."/>
            <person name="Schmutz J."/>
            <person name="Jabbour D."/>
            <person name="Luo H."/>
            <person name="Baker S.E."/>
            <person name="Pisabarro A.G."/>
            <person name="Walton J.D."/>
            <person name="Blanchette R.A."/>
            <person name="Henrissat B."/>
            <person name="Martin F."/>
            <person name="Cullen D."/>
            <person name="Hibbett D.S."/>
            <person name="Grigoriev I.V."/>
        </authorList>
    </citation>
    <scope>NUCLEOTIDE SEQUENCE [LARGE SCALE GENOMIC DNA]</scope>
    <source>
        <strain evidence="3">MUCL 33604</strain>
    </source>
</reference>
<sequence>MHTDSGFDLTTLDSLRAAFLNISDEDQERQLQAGHTNVDDVKSAMKDLEEILAKSRGVTKLEGVLSDISQVFDQLSLLVDPLAQLHAPVAPIVWGSVKIILQLAKGRKDVIEAIIDAFISMANNIPRICSYAGHRPTDLATTALSAAFREIVAFLIDVAKYLQQSSKCTFHCGELNV</sequence>
<evidence type="ECO:0000313" key="3">
    <source>
        <dbReference type="Proteomes" id="UP000027265"/>
    </source>
</evidence>
<keyword evidence="3" id="KW-1185">Reference proteome</keyword>
<feature type="domain" description="DUF7708" evidence="1">
    <location>
        <begin position="65"/>
        <end position="166"/>
    </location>
</feature>
<gene>
    <name evidence="2" type="ORF">JAAARDRAFT_572379</name>
</gene>
<organism evidence="2 3">
    <name type="scientific">Jaapia argillacea MUCL 33604</name>
    <dbReference type="NCBI Taxonomy" id="933084"/>
    <lineage>
        <taxon>Eukaryota</taxon>
        <taxon>Fungi</taxon>
        <taxon>Dikarya</taxon>
        <taxon>Basidiomycota</taxon>
        <taxon>Agaricomycotina</taxon>
        <taxon>Agaricomycetes</taxon>
        <taxon>Agaricomycetidae</taxon>
        <taxon>Jaapiales</taxon>
        <taxon>Jaapiaceae</taxon>
        <taxon>Jaapia</taxon>
    </lineage>
</organism>
<evidence type="ECO:0000259" key="1">
    <source>
        <dbReference type="Pfam" id="PF24809"/>
    </source>
</evidence>
<dbReference type="Pfam" id="PF24809">
    <property type="entry name" value="DUF7708"/>
    <property type="match status" value="1"/>
</dbReference>
<dbReference type="OrthoDB" id="21416at2759"/>
<proteinExistence type="predicted"/>
<evidence type="ECO:0000313" key="2">
    <source>
        <dbReference type="EMBL" id="KDQ61099.1"/>
    </source>
</evidence>
<dbReference type="AlphaFoldDB" id="A0A067Q2A7"/>